<dbReference type="Proteomes" id="UP001344906">
    <property type="component" value="Unassembled WGS sequence"/>
</dbReference>
<sequence length="59" mass="7029">MKGIRSERQLVLQAADRLSVRWYLSYDLDKPLPDHSSLSRIRTRYGLSVFRRFFDAIVE</sequence>
<dbReference type="Pfam" id="PF05598">
    <property type="entry name" value="DUF772"/>
    <property type="match status" value="1"/>
</dbReference>
<comment type="caution">
    <text evidence="2">The sequence shown here is derived from an EMBL/GenBank/DDBJ whole genome shotgun (WGS) entry which is preliminary data.</text>
</comment>
<evidence type="ECO:0000313" key="2">
    <source>
        <dbReference type="EMBL" id="GLV53232.1"/>
    </source>
</evidence>
<gene>
    <name evidence="2" type="ORF">KDH_00870</name>
</gene>
<protein>
    <recommendedName>
        <fullName evidence="1">Transposase InsH N-terminal domain-containing protein</fullName>
    </recommendedName>
</protein>
<feature type="domain" description="Transposase InsH N-terminal" evidence="1">
    <location>
        <begin position="2"/>
        <end position="44"/>
    </location>
</feature>
<evidence type="ECO:0000313" key="3">
    <source>
        <dbReference type="Proteomes" id="UP001344906"/>
    </source>
</evidence>
<accession>A0ABQ6FIB1</accession>
<name>A0ABQ6FIB1_9CHLR</name>
<dbReference type="EMBL" id="BSRI01000001">
    <property type="protein sequence ID" value="GLV53232.1"/>
    <property type="molecule type" value="Genomic_DNA"/>
</dbReference>
<proteinExistence type="predicted"/>
<organism evidence="2 3">
    <name type="scientific">Dictyobacter halimunensis</name>
    <dbReference type="NCBI Taxonomy" id="3026934"/>
    <lineage>
        <taxon>Bacteria</taxon>
        <taxon>Bacillati</taxon>
        <taxon>Chloroflexota</taxon>
        <taxon>Ktedonobacteria</taxon>
        <taxon>Ktedonobacterales</taxon>
        <taxon>Dictyobacteraceae</taxon>
        <taxon>Dictyobacter</taxon>
    </lineage>
</organism>
<reference evidence="2 3" key="1">
    <citation type="submission" date="2023-02" db="EMBL/GenBank/DDBJ databases">
        <title>Dictyobacter halimunensis sp. nov., a new member of the class Ktedonobacteria from forest soil in a geothermal area.</title>
        <authorList>
            <person name="Rachmania M.K."/>
            <person name="Ningsih F."/>
            <person name="Sakai Y."/>
            <person name="Yabe S."/>
            <person name="Yokota A."/>
            <person name="Sjamsuridzal W."/>
        </authorList>
    </citation>
    <scope>NUCLEOTIDE SEQUENCE [LARGE SCALE GENOMIC DNA]</scope>
    <source>
        <strain evidence="2 3">S3.2.2.5</strain>
    </source>
</reference>
<evidence type="ECO:0000259" key="1">
    <source>
        <dbReference type="Pfam" id="PF05598"/>
    </source>
</evidence>
<dbReference type="InterPro" id="IPR008490">
    <property type="entry name" value="Transposase_InsH_N"/>
</dbReference>
<keyword evidence="3" id="KW-1185">Reference proteome</keyword>